<feature type="compositionally biased region" description="Basic residues" evidence="1">
    <location>
        <begin position="288"/>
        <end position="301"/>
    </location>
</feature>
<name>A0A6C0BL91_9ZZZZ</name>
<evidence type="ECO:0000313" key="2">
    <source>
        <dbReference type="EMBL" id="QHS92521.1"/>
    </source>
</evidence>
<evidence type="ECO:0000256" key="1">
    <source>
        <dbReference type="SAM" id="MobiDB-lite"/>
    </source>
</evidence>
<reference evidence="2" key="1">
    <citation type="journal article" date="2020" name="Nature">
        <title>Giant virus diversity and host interactions through global metagenomics.</title>
        <authorList>
            <person name="Schulz F."/>
            <person name="Roux S."/>
            <person name="Paez-Espino D."/>
            <person name="Jungbluth S."/>
            <person name="Walsh D.A."/>
            <person name="Denef V.J."/>
            <person name="McMahon K.D."/>
            <person name="Konstantinidis K.T."/>
            <person name="Eloe-Fadrosh E.A."/>
            <person name="Kyrpides N.C."/>
            <person name="Woyke T."/>
        </authorList>
    </citation>
    <scope>NUCLEOTIDE SEQUENCE</scope>
    <source>
        <strain evidence="2">GVMAG-M-3300014204-73</strain>
    </source>
</reference>
<dbReference type="AlphaFoldDB" id="A0A6C0BL91"/>
<dbReference type="EMBL" id="MN739180">
    <property type="protein sequence ID" value="QHS92521.1"/>
    <property type="molecule type" value="Genomic_DNA"/>
</dbReference>
<proteinExistence type="predicted"/>
<sequence>MDRLAYQNMIYKSKTPDDTNWKMNQFSQPMGEWTSKSKINSRTSDYFLEYQSKNVSDYDTFVNALNTNIHEDQFRTSVNNDRLKEELPNVDNLQRVYRPNLGSKPLPITEQQEIPARGGMGTRNRHLDILAKNKNTVHEDEPCRLDQQFGGLTTVEMDRQITHLNKNVQLVESEITYPFQPMQDLTHPQYNPRVDYLNQQLHQMSLQVPPQEIRTSPPSPQDIYLTSQTQPIFPVPKYDAQPMLGLNRPSSSNQLPPASPSMIFYPQLSYKPPATISVPSRPASQKVQSKKRIPTKKLKRM</sequence>
<accession>A0A6C0BL91</accession>
<organism evidence="2">
    <name type="scientific">viral metagenome</name>
    <dbReference type="NCBI Taxonomy" id="1070528"/>
    <lineage>
        <taxon>unclassified sequences</taxon>
        <taxon>metagenomes</taxon>
        <taxon>organismal metagenomes</taxon>
    </lineage>
</organism>
<protein>
    <submittedName>
        <fullName evidence="2">Uncharacterized protein</fullName>
    </submittedName>
</protein>
<feature type="region of interest" description="Disordered" evidence="1">
    <location>
        <begin position="274"/>
        <end position="301"/>
    </location>
</feature>